<evidence type="ECO:0000313" key="5">
    <source>
        <dbReference type="EMBL" id="MFC4336987.1"/>
    </source>
</evidence>
<dbReference type="EMBL" id="JBHSDK010000026">
    <property type="protein sequence ID" value="MFC4336987.1"/>
    <property type="molecule type" value="Genomic_DNA"/>
</dbReference>
<evidence type="ECO:0000256" key="1">
    <source>
        <dbReference type="ARBA" id="ARBA00009080"/>
    </source>
</evidence>
<dbReference type="PANTHER" id="PTHR43580:SF2">
    <property type="entry name" value="CYTOKINE-LIKE NUCLEAR FACTOR N-PAC"/>
    <property type="match status" value="1"/>
</dbReference>
<dbReference type="SUPFAM" id="SSF51735">
    <property type="entry name" value="NAD(P)-binding Rossmann-fold domains"/>
    <property type="match status" value="1"/>
</dbReference>
<dbReference type="GO" id="GO:0016491">
    <property type="term" value="F:oxidoreductase activity"/>
    <property type="evidence" value="ECO:0007669"/>
    <property type="project" value="UniProtKB-KW"/>
</dbReference>
<dbReference type="PIRSF" id="PIRSF000103">
    <property type="entry name" value="HIBADH"/>
    <property type="match status" value="1"/>
</dbReference>
<evidence type="ECO:0000313" key="6">
    <source>
        <dbReference type="Proteomes" id="UP001595823"/>
    </source>
</evidence>
<organism evidence="5 6">
    <name type="scientific">Salininema proteolyticum</name>
    <dbReference type="NCBI Taxonomy" id="1607685"/>
    <lineage>
        <taxon>Bacteria</taxon>
        <taxon>Bacillati</taxon>
        <taxon>Actinomycetota</taxon>
        <taxon>Actinomycetes</taxon>
        <taxon>Glycomycetales</taxon>
        <taxon>Glycomycetaceae</taxon>
        <taxon>Salininema</taxon>
    </lineage>
</organism>
<dbReference type="InterPro" id="IPR036291">
    <property type="entry name" value="NAD(P)-bd_dom_sf"/>
</dbReference>
<sequence length="281" mass="30371">MSSNETANENVPAVTVMGLGPMGRATVRSLLKAGYAVTVWNRTASKAEDLVAEGAMMAPTVSEALRANEVVILSLTHYEAMYAILSQAEEALAGRLIVNLSSDTPQETREGAQWVEDRGARFLAGGFMSQSDDIEHELSYLFYSGPKALYEEYADLLRPICRPEYLGEDYGLSQLYYQAMLGVFHPFLLSLQQAFATVDAYGADSGDFAAYAEGFAANLGAFVPFVHALHKGDGLEENAGDAMMEASADHVAKTSEAVGVDAPVTRAVRTVYRERLGKSDD</sequence>
<gene>
    <name evidence="5" type="ORF">ACFPET_17425</name>
</gene>
<feature type="domain" description="6-phosphogluconate dehydrogenase NADP-binding" evidence="3">
    <location>
        <begin position="14"/>
        <end position="160"/>
    </location>
</feature>
<dbReference type="InterPro" id="IPR006115">
    <property type="entry name" value="6PGDH_NADP-bd"/>
</dbReference>
<keyword evidence="2 5" id="KW-0560">Oxidoreductase</keyword>
<reference evidence="6" key="1">
    <citation type="journal article" date="2019" name="Int. J. Syst. Evol. Microbiol.">
        <title>The Global Catalogue of Microorganisms (GCM) 10K type strain sequencing project: providing services to taxonomists for standard genome sequencing and annotation.</title>
        <authorList>
            <consortium name="The Broad Institute Genomics Platform"/>
            <consortium name="The Broad Institute Genome Sequencing Center for Infectious Disease"/>
            <person name="Wu L."/>
            <person name="Ma J."/>
        </authorList>
    </citation>
    <scope>NUCLEOTIDE SEQUENCE [LARGE SCALE GENOMIC DNA]</scope>
    <source>
        <strain evidence="6">IBRC-M 10908</strain>
    </source>
</reference>
<keyword evidence="6" id="KW-1185">Reference proteome</keyword>
<comment type="similarity">
    <text evidence="1">Belongs to the HIBADH-related family.</text>
</comment>
<evidence type="ECO:0000259" key="4">
    <source>
        <dbReference type="Pfam" id="PF21761"/>
    </source>
</evidence>
<dbReference type="InterPro" id="IPR015815">
    <property type="entry name" value="HIBADH-related"/>
</dbReference>
<dbReference type="Pfam" id="PF03446">
    <property type="entry name" value="NAD_binding_2"/>
    <property type="match status" value="1"/>
</dbReference>
<dbReference type="InterPro" id="IPR051265">
    <property type="entry name" value="HIBADH-related_NP60_sf"/>
</dbReference>
<dbReference type="Proteomes" id="UP001595823">
    <property type="component" value="Unassembled WGS sequence"/>
</dbReference>
<name>A0ABV8U1U7_9ACTN</name>
<evidence type="ECO:0000256" key="2">
    <source>
        <dbReference type="ARBA" id="ARBA00023002"/>
    </source>
</evidence>
<proteinExistence type="inferred from homology"/>
<dbReference type="InterPro" id="IPR048666">
    <property type="entry name" value="RedAm-like_C"/>
</dbReference>
<comment type="caution">
    <text evidence="5">The sequence shown here is derived from an EMBL/GenBank/DDBJ whole genome shotgun (WGS) entry which is preliminary data.</text>
</comment>
<dbReference type="Gene3D" id="3.40.50.720">
    <property type="entry name" value="NAD(P)-binding Rossmann-like Domain"/>
    <property type="match status" value="1"/>
</dbReference>
<dbReference type="PANTHER" id="PTHR43580">
    <property type="entry name" value="OXIDOREDUCTASE GLYR1-RELATED"/>
    <property type="match status" value="1"/>
</dbReference>
<dbReference type="Gene3D" id="1.10.1040.10">
    <property type="entry name" value="N-(1-d-carboxylethyl)-l-norvaline Dehydrogenase, domain 2"/>
    <property type="match status" value="1"/>
</dbReference>
<feature type="domain" description="NADPH-dependent reductive aminase-like C-terminal" evidence="4">
    <location>
        <begin position="169"/>
        <end position="276"/>
    </location>
</feature>
<dbReference type="RefSeq" id="WP_380623476.1">
    <property type="nucleotide sequence ID" value="NZ_JBHSDK010000026.1"/>
</dbReference>
<protein>
    <submittedName>
        <fullName evidence="5">NAD(P)-dependent oxidoreductase</fullName>
        <ecNumber evidence="5">1.1.-.-</ecNumber>
    </submittedName>
</protein>
<accession>A0ABV8U1U7</accession>
<evidence type="ECO:0000259" key="3">
    <source>
        <dbReference type="Pfam" id="PF03446"/>
    </source>
</evidence>
<dbReference type="InterPro" id="IPR013328">
    <property type="entry name" value="6PGD_dom2"/>
</dbReference>
<dbReference type="Pfam" id="PF21761">
    <property type="entry name" value="RedAm-like_C"/>
    <property type="match status" value="1"/>
</dbReference>
<dbReference type="EC" id="1.1.-.-" evidence="5"/>